<feature type="chain" id="PRO_5002723044" description="PsiF repeat-containing protein" evidence="1">
    <location>
        <begin position="20"/>
        <end position="82"/>
    </location>
</feature>
<gene>
    <name evidence="2" type="ordered locus">AZC_0875</name>
</gene>
<evidence type="ECO:0000256" key="1">
    <source>
        <dbReference type="SAM" id="SignalP"/>
    </source>
</evidence>
<dbReference type="EMBL" id="AP009384">
    <property type="protein sequence ID" value="BAF86873.1"/>
    <property type="molecule type" value="Genomic_DNA"/>
</dbReference>
<dbReference type="Proteomes" id="UP000000270">
    <property type="component" value="Chromosome"/>
</dbReference>
<dbReference type="HOGENOM" id="CLU_162451_1_0_5"/>
<reference evidence="2 3" key="5">
    <citation type="journal article" date="2010" name="Appl. Environ. Microbiol.">
        <title>phrR-like gene praR of Azorhizobium caulinodans ORS571 is essential for symbiosis with Sesbania rostrata and is involved in expression of reb genes.</title>
        <authorList>
            <person name="Akiba N."/>
            <person name="Aono T."/>
            <person name="Toyazaki H."/>
            <person name="Sato S."/>
            <person name="Oyaizu H."/>
        </authorList>
    </citation>
    <scope>NUCLEOTIDE SEQUENCE [LARGE SCALE GENOMIC DNA]</scope>
    <source>
        <strain evidence="3">ATCC 43989 / DSM 5975 / JCM 20966 / LMG 6465 / NBRC 14845 / NCIMB 13405 / ORS 571</strain>
    </source>
</reference>
<dbReference type="AlphaFoldDB" id="A8HTV0"/>
<reference evidence="2 3" key="4">
    <citation type="journal article" date="2009" name="Appl. Environ. Microbiol.">
        <title>Comparative genome-wide transcriptional profiling of Azorhizobium caulinodans ORS571 grown under free-living and symbiotic conditions.</title>
        <authorList>
            <person name="Tsukada S."/>
            <person name="Aono T."/>
            <person name="Akiba N."/>
            <person name="Lee KB."/>
            <person name="Liu CT."/>
            <person name="Toyazaki H."/>
            <person name="Oyaizu H."/>
        </authorList>
    </citation>
    <scope>NUCLEOTIDE SEQUENCE [LARGE SCALE GENOMIC DNA]</scope>
    <source>
        <strain evidence="3">ATCC 43989 / DSM 5975 / JCM 20966 / LMG 6465 / NBRC 14845 / NCIMB 13405 / ORS 571</strain>
    </source>
</reference>
<proteinExistence type="predicted"/>
<name>A8HTV0_AZOC5</name>
<feature type="signal peptide" evidence="1">
    <location>
        <begin position="1"/>
        <end position="19"/>
    </location>
</feature>
<evidence type="ECO:0008006" key="4">
    <source>
        <dbReference type="Google" id="ProtNLM"/>
    </source>
</evidence>
<reference evidence="2 3" key="6">
    <citation type="journal article" date="2011" name="Appl. Environ. Microbiol.">
        <title>Involvement of the azorhizobial chromosome partition gene (parA) in the onset of bacteroid differentiation during Sesbania rostrata stem nodule development.</title>
        <authorList>
            <person name="Liu CT."/>
            <person name="Lee KB."/>
            <person name="Wang YS."/>
            <person name="Peng MH."/>
            <person name="Lee KT."/>
            <person name="Suzuki S."/>
            <person name="Suzuki T."/>
            <person name="Oyaizu H."/>
        </authorList>
    </citation>
    <scope>NUCLEOTIDE SEQUENCE [LARGE SCALE GENOMIC DNA]</scope>
    <source>
        <strain evidence="3">ATCC 43989 / DSM 5975 / JCM 20966 / LMG 6465 / NBRC 14845 / NCIMB 13405 / ORS 571</strain>
    </source>
</reference>
<evidence type="ECO:0000313" key="3">
    <source>
        <dbReference type="Proteomes" id="UP000000270"/>
    </source>
</evidence>
<keyword evidence="1" id="KW-0732">Signal</keyword>
<accession>A8HTV0</accession>
<dbReference type="RefSeq" id="WP_012169406.1">
    <property type="nucleotide sequence ID" value="NC_009937.1"/>
</dbReference>
<reference evidence="2 3" key="1">
    <citation type="journal article" date="2007" name="Appl. Environ. Microbiol.">
        <title>Rhizobial factors required for stem nodule maturation and maintenance in Sesbania rostrata-Azorhizobium caulinodans ORS571 symbiosis.</title>
        <authorList>
            <person name="Suzuki S."/>
            <person name="Aono T."/>
            <person name="Lee KB."/>
            <person name="Suzuki T."/>
            <person name="Liu CT."/>
            <person name="Miwa H."/>
            <person name="Wakao S."/>
            <person name="Iki T."/>
            <person name="Oyaizu H."/>
        </authorList>
    </citation>
    <scope>NUCLEOTIDE SEQUENCE [LARGE SCALE GENOMIC DNA]</scope>
    <source>
        <strain evidence="3">ATCC 43989 / DSM 5975 / JCM 20966 / LMG 6465 / NBRC 14845 / NCIMB 13405 / ORS 571</strain>
    </source>
</reference>
<dbReference type="STRING" id="438753.AZC_0875"/>
<evidence type="ECO:0000313" key="2">
    <source>
        <dbReference type="EMBL" id="BAF86873.1"/>
    </source>
</evidence>
<sequence length="82" mass="8205">MKALLTAALLLAVTGPALADSCAATADTKKLAGAARTSFLTKCQKDAQAACDTQASDKKLAGAAKTSFTKKCVNDAVGTTAQ</sequence>
<reference evidence="3" key="2">
    <citation type="submission" date="2007-04" db="EMBL/GenBank/DDBJ databases">
        <title>Complete genome sequence of the nitrogen-fixing bacterium Azorhizobium caulinodans ORS571.</title>
        <authorList>
            <person name="Lee K.B."/>
            <person name="Backer P.D."/>
            <person name="Aono T."/>
            <person name="Liu C.T."/>
            <person name="Suzuki S."/>
            <person name="Suzuki T."/>
            <person name="Kaneko T."/>
            <person name="Yamada M."/>
            <person name="Tabata S."/>
            <person name="Kupfer D.M."/>
            <person name="Najar F.Z."/>
            <person name="Wiley G.B."/>
            <person name="Roe B."/>
            <person name="Binnewies T."/>
            <person name="Ussery D."/>
            <person name="Vereecke D."/>
            <person name="Gevers D."/>
            <person name="Holsters M."/>
            <person name="Oyaizu H."/>
        </authorList>
    </citation>
    <scope>NUCLEOTIDE SEQUENCE [LARGE SCALE GENOMIC DNA]</scope>
    <source>
        <strain evidence="3">ATCC 43989 / DSM 5975 / JCM 20966 / LMG 6465 / NBRC 14845 / NCIMB 13405 / ORS 571</strain>
    </source>
</reference>
<reference evidence="2 3" key="3">
    <citation type="journal article" date="2008" name="BMC Genomics">
        <title>The genome of the versatile nitrogen fixer Azorhizobium caulinodans ORS571.</title>
        <authorList>
            <person name="Lee KB."/>
            <person name="Backer P.D."/>
            <person name="Aono T."/>
            <person name="Liu CT."/>
            <person name="Suzuki S."/>
            <person name="Suzuki T."/>
            <person name="Kaneko T."/>
            <person name="Yamada M."/>
            <person name="Tabata S."/>
            <person name="Kupfer D.M."/>
            <person name="Najar F.Z."/>
            <person name="Wiley G.B."/>
            <person name="Roe B."/>
            <person name="Binnewies T.T."/>
            <person name="Ussery D.W."/>
            <person name="D'Haeze W."/>
            <person name="Herder J.D."/>
            <person name="Gevers D."/>
            <person name="Vereecke D."/>
            <person name="Holsters M."/>
            <person name="Oyaizu H."/>
        </authorList>
    </citation>
    <scope>NUCLEOTIDE SEQUENCE [LARGE SCALE GENOMIC DNA]</scope>
    <source>
        <strain evidence="3">ATCC 43989 / DSM 5975 / JCM 20966 / LMG 6465 / NBRC 14845 / NCIMB 13405 / ORS 571</strain>
    </source>
</reference>
<dbReference type="eggNOG" id="ENOG5033AGI">
    <property type="taxonomic scope" value="Bacteria"/>
</dbReference>
<keyword evidence="3" id="KW-1185">Reference proteome</keyword>
<protein>
    <recommendedName>
        <fullName evidence="4">PsiF repeat-containing protein</fullName>
    </recommendedName>
</protein>
<organism evidence="2 3">
    <name type="scientific">Azorhizobium caulinodans (strain ATCC 43989 / DSM 5975 / JCM 20966 / LMG 6465 / NBRC 14845 / NCIMB 13405 / ORS 571)</name>
    <dbReference type="NCBI Taxonomy" id="438753"/>
    <lineage>
        <taxon>Bacteria</taxon>
        <taxon>Pseudomonadati</taxon>
        <taxon>Pseudomonadota</taxon>
        <taxon>Alphaproteobacteria</taxon>
        <taxon>Hyphomicrobiales</taxon>
        <taxon>Xanthobacteraceae</taxon>
        <taxon>Azorhizobium</taxon>
    </lineage>
</organism>
<dbReference type="KEGG" id="azc:AZC_0875"/>